<evidence type="ECO:0000313" key="11">
    <source>
        <dbReference type="Proteomes" id="UP000319894"/>
    </source>
</evidence>
<dbReference type="InParanoid" id="A0A554NAI7"/>
<dbReference type="AlphaFoldDB" id="A0A554NAI7"/>
<dbReference type="GO" id="GO:0005886">
    <property type="term" value="C:plasma membrane"/>
    <property type="evidence" value="ECO:0007669"/>
    <property type="project" value="UniProtKB-SubCell"/>
</dbReference>
<evidence type="ECO:0000256" key="2">
    <source>
        <dbReference type="ARBA" id="ARBA00022448"/>
    </source>
</evidence>
<dbReference type="EMBL" id="QMDX01000004">
    <property type="protein sequence ID" value="TSD14417.1"/>
    <property type="molecule type" value="Genomic_DNA"/>
</dbReference>
<feature type="transmembrane region" description="Helical" evidence="8">
    <location>
        <begin position="240"/>
        <end position="267"/>
    </location>
</feature>
<feature type="transmembrane region" description="Helical" evidence="8">
    <location>
        <begin position="21"/>
        <end position="45"/>
    </location>
</feature>
<keyword evidence="11" id="KW-1185">Reference proteome</keyword>
<name>A0A554NAI7_9EURY</name>
<feature type="transmembrane region" description="Helical" evidence="8">
    <location>
        <begin position="148"/>
        <end position="168"/>
    </location>
</feature>
<keyword evidence="2 8" id="KW-0813">Transport</keyword>
<feature type="transmembrane region" description="Helical" evidence="8">
    <location>
        <begin position="343"/>
        <end position="367"/>
    </location>
</feature>
<feature type="transmembrane region" description="Helical" evidence="8">
    <location>
        <begin position="379"/>
        <end position="401"/>
    </location>
</feature>
<feature type="transmembrane region" description="Helical" evidence="8">
    <location>
        <begin position="509"/>
        <end position="533"/>
    </location>
</feature>
<evidence type="ECO:0000256" key="1">
    <source>
        <dbReference type="ARBA" id="ARBA00004429"/>
    </source>
</evidence>
<evidence type="ECO:0000259" key="9">
    <source>
        <dbReference type="PROSITE" id="PS50928"/>
    </source>
</evidence>
<dbReference type="InterPro" id="IPR000515">
    <property type="entry name" value="MetI-like"/>
</dbReference>
<comment type="subcellular location">
    <subcellularLocation>
        <location evidence="1">Cell inner membrane</location>
        <topology evidence="1">Multi-pass membrane protein</topology>
    </subcellularLocation>
    <subcellularLocation>
        <location evidence="8">Cell membrane</location>
        <topology evidence="8">Multi-pass membrane protein</topology>
    </subcellularLocation>
</comment>
<dbReference type="RefSeq" id="WP_144261869.1">
    <property type="nucleotide sequence ID" value="NZ_QMDX01000004.1"/>
</dbReference>
<gene>
    <name evidence="10" type="ORF">DP107_09270</name>
</gene>
<feature type="domain" description="ABC transmembrane type-1" evidence="9">
    <location>
        <begin position="68"/>
        <end position="268"/>
    </location>
</feature>
<evidence type="ECO:0000256" key="3">
    <source>
        <dbReference type="ARBA" id="ARBA00022475"/>
    </source>
</evidence>
<dbReference type="Pfam" id="PF00528">
    <property type="entry name" value="BPD_transp_1"/>
    <property type="match status" value="2"/>
</dbReference>
<keyword evidence="4" id="KW-0997">Cell inner membrane</keyword>
<sequence length="537" mass="56217">MSTREGLSALRRRLRREADGDGLGLTLLSGAIAAAVLSPVAWLFLRVTDVPTAEAVSLLTAPSTTRVLTNSVLLVTTVTVACVLLGVPLAMLTARTDLPFRRFFTVVLALPLVVPSYIGAFAFVSAFGPRGALADLLAPLGVGRLPEIYGLGGTTLVLTLYVYPYVFLTTRAALLSLDAAHVEAARILGKSRLAAFREVTLPRIVPGVAAGALLVALYALSDFGTPAIMGTDVFTSYIYVAYNGFAADQAALLSLQLLGVTTVILALESRVGQDDASAYASGGSRSAARIELGPWRWVAALCCLAVAAVSLALPVGVLLLWLFRGGPGYAAGGFPFDLSFAVNSVGVSAAAALVSVLLAVPVGYLAARRASWPARLAERATYVGYAMPGVVLGLALVFFGVKFAPTVYQTLPLLVFAYVVRFLPQAVGTTSSSVLQVDAHLMEAARALGESPRSAFRRVTLPLIWPGVLAGAALVFLTTMKELPATLLLRPTGFETLVSYIWQVQEAGYYGLAAIPALTLIAVSAGSMAVILAQERG</sequence>
<dbReference type="SUPFAM" id="SSF161098">
    <property type="entry name" value="MetI-like"/>
    <property type="match status" value="2"/>
</dbReference>
<feature type="transmembrane region" description="Helical" evidence="8">
    <location>
        <begin position="297"/>
        <end position="323"/>
    </location>
</feature>
<dbReference type="CDD" id="cd06261">
    <property type="entry name" value="TM_PBP2"/>
    <property type="match status" value="2"/>
</dbReference>
<reference evidence="10 11" key="1">
    <citation type="submission" date="2018-06" db="EMBL/GenBank/DDBJ databases">
        <title>Natronomonas sp. F16-60 a new haloarchaeon isolated from a solar saltern of Isla Cristina, Huelva, Spain.</title>
        <authorList>
            <person name="Duran-Viseras A."/>
            <person name="Sanchez-Porro C."/>
            <person name="Ventosa A."/>
        </authorList>
    </citation>
    <scope>NUCLEOTIDE SEQUENCE [LARGE SCALE GENOMIC DNA]</scope>
    <source>
        <strain evidence="10 11">F16-60</strain>
    </source>
</reference>
<feature type="domain" description="ABC transmembrane type-1" evidence="9">
    <location>
        <begin position="341"/>
        <end position="531"/>
    </location>
</feature>
<dbReference type="PANTHER" id="PTHR43357:SF3">
    <property type="entry name" value="FE(3+)-TRANSPORT SYSTEM PERMEASE PROTEIN FBPB 2"/>
    <property type="match status" value="1"/>
</dbReference>
<dbReference type="Proteomes" id="UP000319894">
    <property type="component" value="Unassembled WGS sequence"/>
</dbReference>
<evidence type="ECO:0000256" key="6">
    <source>
        <dbReference type="ARBA" id="ARBA00022989"/>
    </source>
</evidence>
<accession>A0A554NAI7</accession>
<keyword evidence="7 8" id="KW-0472">Membrane</keyword>
<evidence type="ECO:0000256" key="7">
    <source>
        <dbReference type="ARBA" id="ARBA00023136"/>
    </source>
</evidence>
<feature type="transmembrane region" description="Helical" evidence="8">
    <location>
        <begin position="200"/>
        <end position="220"/>
    </location>
</feature>
<keyword evidence="6 8" id="KW-1133">Transmembrane helix</keyword>
<comment type="caution">
    <text evidence="10">The sequence shown here is derived from an EMBL/GenBank/DDBJ whole genome shotgun (WGS) entry which is preliminary data.</text>
</comment>
<keyword evidence="3" id="KW-1003">Cell membrane</keyword>
<organism evidence="10 11">
    <name type="scientific">Haloglomus irregulare</name>
    <dbReference type="NCBI Taxonomy" id="2234134"/>
    <lineage>
        <taxon>Archaea</taxon>
        <taxon>Methanobacteriati</taxon>
        <taxon>Methanobacteriota</taxon>
        <taxon>Stenosarchaea group</taxon>
        <taxon>Halobacteria</taxon>
        <taxon>Halobacteriales</taxon>
        <taxon>Natronomonadaceae</taxon>
        <taxon>Haloglomus</taxon>
    </lineage>
</organism>
<protein>
    <submittedName>
        <fullName evidence="10">Iron ABC transporter permease</fullName>
    </submittedName>
</protein>
<feature type="transmembrane region" description="Helical" evidence="8">
    <location>
        <begin position="103"/>
        <end position="128"/>
    </location>
</feature>
<evidence type="ECO:0000313" key="10">
    <source>
        <dbReference type="EMBL" id="TSD14417.1"/>
    </source>
</evidence>
<comment type="similarity">
    <text evidence="8">Belongs to the binding-protein-dependent transport system permease family.</text>
</comment>
<dbReference type="PANTHER" id="PTHR43357">
    <property type="entry name" value="INNER MEMBRANE ABC TRANSPORTER PERMEASE PROTEIN YDCV"/>
    <property type="match status" value="1"/>
</dbReference>
<dbReference type="InterPro" id="IPR035906">
    <property type="entry name" value="MetI-like_sf"/>
</dbReference>
<keyword evidence="5 8" id="KW-0812">Transmembrane</keyword>
<feature type="transmembrane region" description="Helical" evidence="8">
    <location>
        <begin position="459"/>
        <end position="480"/>
    </location>
</feature>
<dbReference type="GO" id="GO:0055085">
    <property type="term" value="P:transmembrane transport"/>
    <property type="evidence" value="ECO:0007669"/>
    <property type="project" value="InterPro"/>
</dbReference>
<evidence type="ECO:0000256" key="8">
    <source>
        <dbReference type="RuleBase" id="RU363032"/>
    </source>
</evidence>
<proteinExistence type="inferred from homology"/>
<evidence type="ECO:0000256" key="4">
    <source>
        <dbReference type="ARBA" id="ARBA00022519"/>
    </source>
</evidence>
<dbReference type="OrthoDB" id="28023at2157"/>
<dbReference type="PROSITE" id="PS50928">
    <property type="entry name" value="ABC_TM1"/>
    <property type="match status" value="2"/>
</dbReference>
<feature type="transmembrane region" description="Helical" evidence="8">
    <location>
        <begin position="72"/>
        <end position="91"/>
    </location>
</feature>
<evidence type="ECO:0000256" key="5">
    <source>
        <dbReference type="ARBA" id="ARBA00022692"/>
    </source>
</evidence>
<dbReference type="Gene3D" id="1.10.3720.10">
    <property type="entry name" value="MetI-like"/>
    <property type="match status" value="2"/>
</dbReference>